<feature type="signal peptide" evidence="1">
    <location>
        <begin position="1"/>
        <end position="23"/>
    </location>
</feature>
<sequence>MSVKFLKTIVMSSLLVLGATASADEVWDTNAGQFVYQDEVGPVAVWTYGSKEDPGVIYINGLAQVYENRGSYDGYWAKFNAQTKCRTARLGYDGKMTYYWGRFQLHFVDKEFPSRWVANWSYCNAEPQPTKIMGKPVVAEAEGANK</sequence>
<dbReference type="AlphaFoldDB" id="A0A6S6U532"/>
<evidence type="ECO:0000256" key="1">
    <source>
        <dbReference type="SAM" id="SignalP"/>
    </source>
</evidence>
<proteinExistence type="predicted"/>
<dbReference type="EMBL" id="CACVAY010000117">
    <property type="protein sequence ID" value="CAA6823903.1"/>
    <property type="molecule type" value="Genomic_DNA"/>
</dbReference>
<organism evidence="2">
    <name type="scientific">uncultured Thiotrichaceae bacterium</name>
    <dbReference type="NCBI Taxonomy" id="298394"/>
    <lineage>
        <taxon>Bacteria</taxon>
        <taxon>Pseudomonadati</taxon>
        <taxon>Pseudomonadota</taxon>
        <taxon>Gammaproteobacteria</taxon>
        <taxon>Thiotrichales</taxon>
        <taxon>Thiotrichaceae</taxon>
        <taxon>environmental samples</taxon>
    </lineage>
</organism>
<accession>A0A6S6U532</accession>
<reference evidence="2" key="1">
    <citation type="submission" date="2020-01" db="EMBL/GenBank/DDBJ databases">
        <authorList>
            <person name="Meier V. D."/>
            <person name="Meier V D."/>
        </authorList>
    </citation>
    <scope>NUCLEOTIDE SEQUENCE</scope>
    <source>
        <strain evidence="2">HLG_WM_MAG_07</strain>
    </source>
</reference>
<feature type="chain" id="PRO_5027575258" evidence="1">
    <location>
        <begin position="24"/>
        <end position="146"/>
    </location>
</feature>
<name>A0A6S6U532_9GAMM</name>
<keyword evidence="1" id="KW-0732">Signal</keyword>
<gene>
    <name evidence="2" type="ORF">HELGO_WM6740</name>
</gene>
<protein>
    <submittedName>
        <fullName evidence="2">Uncharacterized protein</fullName>
    </submittedName>
</protein>
<evidence type="ECO:0000313" key="2">
    <source>
        <dbReference type="EMBL" id="CAA6823903.1"/>
    </source>
</evidence>